<dbReference type="Proteomes" id="UP000507470">
    <property type="component" value="Unassembled WGS sequence"/>
</dbReference>
<protein>
    <submittedName>
        <fullName evidence="1">Uncharacterized protein</fullName>
    </submittedName>
</protein>
<sequence>MADNEDNYAGLNSLPMWKLLPPELWWNIYCKFMFNHFQEVQDRRDFRLDRANQNKPLNEEFLAIQKLINLSKAIIIDNYCGLPSKFTEIIIRRKKIAEIHNIPYLEHLRKWTVENFKAIGWLRRSNRFGIYYQEVILDGARRMHRIRIFNLVIKFEVVKTNKQIFYSGLPYELLN</sequence>
<reference evidence="1 2" key="1">
    <citation type="submission" date="2020-06" db="EMBL/GenBank/DDBJ databases">
        <authorList>
            <person name="Li R."/>
            <person name="Bekaert M."/>
        </authorList>
    </citation>
    <scope>NUCLEOTIDE SEQUENCE [LARGE SCALE GENOMIC DNA]</scope>
    <source>
        <strain evidence="2">wild</strain>
    </source>
</reference>
<gene>
    <name evidence="1" type="ORF">MCOR_3793</name>
</gene>
<accession>A0A6J8A589</accession>
<dbReference type="EMBL" id="CACVKT020000698">
    <property type="protein sequence ID" value="CAC5361820.1"/>
    <property type="molecule type" value="Genomic_DNA"/>
</dbReference>
<keyword evidence="2" id="KW-1185">Reference proteome</keyword>
<dbReference type="OrthoDB" id="10579411at2759"/>
<evidence type="ECO:0000313" key="1">
    <source>
        <dbReference type="EMBL" id="CAC5361820.1"/>
    </source>
</evidence>
<name>A0A6J8A589_MYTCO</name>
<organism evidence="1 2">
    <name type="scientific">Mytilus coruscus</name>
    <name type="common">Sea mussel</name>
    <dbReference type="NCBI Taxonomy" id="42192"/>
    <lineage>
        <taxon>Eukaryota</taxon>
        <taxon>Metazoa</taxon>
        <taxon>Spiralia</taxon>
        <taxon>Lophotrochozoa</taxon>
        <taxon>Mollusca</taxon>
        <taxon>Bivalvia</taxon>
        <taxon>Autobranchia</taxon>
        <taxon>Pteriomorphia</taxon>
        <taxon>Mytilida</taxon>
        <taxon>Mytiloidea</taxon>
        <taxon>Mytilidae</taxon>
        <taxon>Mytilinae</taxon>
        <taxon>Mytilus</taxon>
    </lineage>
</organism>
<proteinExistence type="predicted"/>
<dbReference type="AlphaFoldDB" id="A0A6J8A589"/>
<evidence type="ECO:0000313" key="2">
    <source>
        <dbReference type="Proteomes" id="UP000507470"/>
    </source>
</evidence>